<dbReference type="PROSITE" id="PS51186">
    <property type="entry name" value="GNAT"/>
    <property type="match status" value="1"/>
</dbReference>
<evidence type="ECO:0000313" key="4">
    <source>
        <dbReference type="EMBL" id="PCI97981.1"/>
    </source>
</evidence>
<reference key="1">
    <citation type="submission" date="2017-08" db="EMBL/GenBank/DDBJ databases">
        <title>A dynamic microbial community with high functional redundancy inhabits the cold, oxic subseafloor aquifer.</title>
        <authorList>
            <person name="Tully B.J."/>
            <person name="Wheat C.G."/>
            <person name="Glazer B.T."/>
            <person name="Huber J.A."/>
        </authorList>
    </citation>
    <scope>NUCLEOTIDE SEQUENCE [LARGE SCALE GENOMIC DNA]</scope>
</reference>
<dbReference type="SUPFAM" id="SSF55729">
    <property type="entry name" value="Acyl-CoA N-acyltransferases (Nat)"/>
    <property type="match status" value="1"/>
</dbReference>
<organism evidence="4">
    <name type="scientific">OCS116 cluster bacterium</name>
    <dbReference type="NCBI Taxonomy" id="2030921"/>
    <lineage>
        <taxon>Bacteria</taxon>
        <taxon>Pseudomonadati</taxon>
        <taxon>Pseudomonadota</taxon>
        <taxon>Alphaproteobacteria</taxon>
        <taxon>OCS116 cluster</taxon>
    </lineage>
</organism>
<accession>A0A2A4YTC1</accession>
<keyword evidence="2" id="KW-0012">Acyltransferase</keyword>
<protein>
    <recommendedName>
        <fullName evidence="3">N-acetyltransferase domain-containing protein</fullName>
    </recommendedName>
</protein>
<dbReference type="GO" id="GO:0016747">
    <property type="term" value="F:acyltransferase activity, transferring groups other than amino-acyl groups"/>
    <property type="evidence" value="ECO:0007669"/>
    <property type="project" value="InterPro"/>
</dbReference>
<dbReference type="Pfam" id="PF13508">
    <property type="entry name" value="Acetyltransf_7"/>
    <property type="match status" value="1"/>
</dbReference>
<dbReference type="PANTHER" id="PTHR43800:SF1">
    <property type="entry name" value="PEPTIDYL-LYSINE N-ACETYLTRANSFERASE YJAB"/>
    <property type="match status" value="1"/>
</dbReference>
<evidence type="ECO:0000259" key="3">
    <source>
        <dbReference type="PROSITE" id="PS51186"/>
    </source>
</evidence>
<sequence length="181" mass="20563">MEKHMASIIIRDALLSDIETCQAIEQDAEKRFLTSDIKAIRDVVGKGGMSAEALAAAINNELCFIAEIDQQPVGFIALTQYIDSWYIEEINVVEHAQSQGVGNGLLAYIKMLAEIKRIASINLITFKDVEWNQPYYTKKGYLSMAQERLSEQFLALWQQDNQHFAAELRVCMQLKIDVNKF</sequence>
<dbReference type="Gene3D" id="3.40.630.30">
    <property type="match status" value="1"/>
</dbReference>
<dbReference type="InterPro" id="IPR000182">
    <property type="entry name" value="GNAT_dom"/>
</dbReference>
<gene>
    <name evidence="4" type="ORF">COB13_14780</name>
</gene>
<feature type="domain" description="N-acetyltransferase" evidence="3">
    <location>
        <begin position="8"/>
        <end position="177"/>
    </location>
</feature>
<proteinExistence type="predicted"/>
<reference evidence="4" key="2">
    <citation type="journal article" date="2018" name="ISME J.">
        <title>A dynamic microbial community with high functional redundancy inhabits the cold, oxic subseafloor aquifer.</title>
        <authorList>
            <person name="Tully B.J."/>
            <person name="Wheat C.G."/>
            <person name="Glazer B.T."/>
            <person name="Huber J.A."/>
        </authorList>
    </citation>
    <scope>NUCLEOTIDE SEQUENCE</scope>
    <source>
        <strain evidence="4">NORP83</strain>
    </source>
</reference>
<comment type="caution">
    <text evidence="4">The sequence shown here is derived from an EMBL/GenBank/DDBJ whole genome shotgun (WGS) entry which is preliminary data.</text>
</comment>
<evidence type="ECO:0000256" key="2">
    <source>
        <dbReference type="ARBA" id="ARBA00023315"/>
    </source>
</evidence>
<dbReference type="AlphaFoldDB" id="A0A2A4YTC1"/>
<keyword evidence="1" id="KW-0808">Transferase</keyword>
<evidence type="ECO:0000256" key="1">
    <source>
        <dbReference type="ARBA" id="ARBA00022679"/>
    </source>
</evidence>
<dbReference type="CDD" id="cd04301">
    <property type="entry name" value="NAT_SF"/>
    <property type="match status" value="1"/>
</dbReference>
<dbReference type="InterPro" id="IPR016181">
    <property type="entry name" value="Acyl_CoA_acyltransferase"/>
</dbReference>
<name>A0A2A4YTC1_9PROT</name>
<dbReference type="PANTHER" id="PTHR43800">
    <property type="entry name" value="PEPTIDYL-LYSINE N-ACETYLTRANSFERASE YJAB"/>
    <property type="match status" value="1"/>
</dbReference>
<dbReference type="EMBL" id="NVUS01000025">
    <property type="protein sequence ID" value="PCI97981.1"/>
    <property type="molecule type" value="Genomic_DNA"/>
</dbReference>